<dbReference type="EMBL" id="JASNJE010000021">
    <property type="protein sequence ID" value="MDK3074550.1"/>
    <property type="molecule type" value="Genomic_DNA"/>
</dbReference>
<dbReference type="PANTHER" id="PTHR13696">
    <property type="entry name" value="P-LOOP CONTAINING NUCLEOSIDE TRIPHOSPHATE HYDROLASE"/>
    <property type="match status" value="1"/>
</dbReference>
<dbReference type="Gene3D" id="3.40.50.300">
    <property type="entry name" value="P-loop containing nucleotide triphosphate hydrolases"/>
    <property type="match status" value="1"/>
</dbReference>
<comment type="caution">
    <text evidence="2">The sequence shown here is derived from an EMBL/GenBank/DDBJ whole genome shotgun (WGS) entry which is preliminary data.</text>
</comment>
<organism evidence="2 3">
    <name type="scientific">Sedimentitalea xiamensis</name>
    <dbReference type="NCBI Taxonomy" id="3050037"/>
    <lineage>
        <taxon>Bacteria</taxon>
        <taxon>Pseudomonadati</taxon>
        <taxon>Pseudomonadota</taxon>
        <taxon>Alphaproteobacteria</taxon>
        <taxon>Rhodobacterales</taxon>
        <taxon>Paracoccaceae</taxon>
        <taxon>Sedimentitalea</taxon>
    </lineage>
</organism>
<protein>
    <submittedName>
        <fullName evidence="2">AAA family ATPase</fullName>
    </submittedName>
</protein>
<accession>A0ABT7FHM4</accession>
<evidence type="ECO:0000259" key="1">
    <source>
        <dbReference type="Pfam" id="PF13614"/>
    </source>
</evidence>
<dbReference type="CDD" id="cd02042">
    <property type="entry name" value="ParAB_family"/>
    <property type="match status" value="1"/>
</dbReference>
<dbReference type="InterPro" id="IPR027417">
    <property type="entry name" value="P-loop_NTPase"/>
</dbReference>
<dbReference type="SUPFAM" id="SSF52540">
    <property type="entry name" value="P-loop containing nucleoside triphosphate hydrolases"/>
    <property type="match status" value="1"/>
</dbReference>
<dbReference type="InterPro" id="IPR025669">
    <property type="entry name" value="AAA_dom"/>
</dbReference>
<dbReference type="Proteomes" id="UP001227126">
    <property type="component" value="Unassembled WGS sequence"/>
</dbReference>
<evidence type="ECO:0000313" key="2">
    <source>
        <dbReference type="EMBL" id="MDK3074550.1"/>
    </source>
</evidence>
<evidence type="ECO:0000313" key="3">
    <source>
        <dbReference type="Proteomes" id="UP001227126"/>
    </source>
</evidence>
<keyword evidence="3" id="KW-1185">Reference proteome</keyword>
<sequence>MAKDGTRSPGGPTGLPPYFNIDPDAALADLDAPTDTRGFAAIAAACAQGRADLASRGLDDAGRKQLRLFSTWEITRYLIPVAQAHFRRVLKQNPGLPQGRSETEGGAKWFTLDEVLRLRAHFGAQGSKAKNYLPYRPKDLPAKLVAVANFKGGVGKTSTAAHLAMSAALDGYRVLVVDLDSQGSMTSIFGGRVQDEWQTAFPLLARHYGAHLQAENQRRLDRGEAPQPLDDALSAAMTMTAADVIQKTHWPNIDLIGAQLNLYWAEFQIPVWRMAARGWKLWDALTDRLAADGVLAEYDLVFIDTPPALGYLTINGLAAADILLVPLGASFLEFDSTGRFFDMLHSTFASIEEGENVAARALGRPEMAFEWDAVRAVITRYDAAQQGELSALMQAYLGQTLSPHRQDFTALIGQAGEQVAGIYEADYRDFNRETYARGRETFDATYAAFKRLLLGIWRRAERDRDATA</sequence>
<dbReference type="Pfam" id="PF13614">
    <property type="entry name" value="AAA_31"/>
    <property type="match status" value="1"/>
</dbReference>
<dbReference type="PANTHER" id="PTHR13696:SF52">
    <property type="entry name" value="PARA FAMILY PROTEIN CT_582"/>
    <property type="match status" value="1"/>
</dbReference>
<dbReference type="RefSeq" id="WP_284486482.1">
    <property type="nucleotide sequence ID" value="NZ_JASNJE010000021.1"/>
</dbReference>
<reference evidence="2 3" key="1">
    <citation type="submission" date="2023-05" db="EMBL/GenBank/DDBJ databases">
        <title>Sedimentitalea sp. nov. JM2-8.</title>
        <authorList>
            <person name="Huang J."/>
        </authorList>
    </citation>
    <scope>NUCLEOTIDE SEQUENCE [LARGE SCALE GENOMIC DNA]</scope>
    <source>
        <strain evidence="2 3">JM2-8</strain>
    </source>
</reference>
<feature type="domain" description="AAA" evidence="1">
    <location>
        <begin position="143"/>
        <end position="333"/>
    </location>
</feature>
<proteinExistence type="predicted"/>
<dbReference type="InterPro" id="IPR050678">
    <property type="entry name" value="DNA_Partitioning_ATPase"/>
</dbReference>
<gene>
    <name evidence="2" type="ORF">QO034_15740</name>
</gene>
<name>A0ABT7FHM4_9RHOB</name>